<keyword evidence="1" id="KW-0521">NADP</keyword>
<evidence type="ECO:0000259" key="3">
    <source>
        <dbReference type="SMART" id="SM00829"/>
    </source>
</evidence>
<evidence type="ECO:0000313" key="4">
    <source>
        <dbReference type="EMBL" id="GET39447.1"/>
    </source>
</evidence>
<dbReference type="Gene3D" id="3.90.180.10">
    <property type="entry name" value="Medium-chain alcohol dehydrogenases, catalytic domain"/>
    <property type="match status" value="1"/>
</dbReference>
<dbReference type="SMART" id="SM00829">
    <property type="entry name" value="PKS_ER"/>
    <property type="match status" value="1"/>
</dbReference>
<dbReference type="InterPro" id="IPR013154">
    <property type="entry name" value="ADH-like_N"/>
</dbReference>
<dbReference type="Pfam" id="PF08240">
    <property type="entry name" value="ADH_N"/>
    <property type="match status" value="1"/>
</dbReference>
<keyword evidence="5" id="KW-1185">Reference proteome</keyword>
<dbReference type="InterPro" id="IPR011032">
    <property type="entry name" value="GroES-like_sf"/>
</dbReference>
<dbReference type="InterPro" id="IPR020843">
    <property type="entry name" value="ER"/>
</dbReference>
<dbReference type="InterPro" id="IPR036291">
    <property type="entry name" value="NAD(P)-bd_dom_sf"/>
</dbReference>
<protein>
    <submittedName>
        <fullName evidence="4">Alcohol dehydrogenase zinc-binding domain protein</fullName>
    </submittedName>
</protein>
<dbReference type="Proteomes" id="UP001050975">
    <property type="component" value="Unassembled WGS sequence"/>
</dbReference>
<dbReference type="SUPFAM" id="SSF51735">
    <property type="entry name" value="NAD(P)-binding Rossmann-fold domains"/>
    <property type="match status" value="1"/>
</dbReference>
<keyword evidence="2" id="KW-0560">Oxidoreductase</keyword>
<proteinExistence type="predicted"/>
<dbReference type="PANTHER" id="PTHR48106">
    <property type="entry name" value="QUINONE OXIDOREDUCTASE PIG3-RELATED"/>
    <property type="match status" value="1"/>
</dbReference>
<dbReference type="GO" id="GO:0008270">
    <property type="term" value="F:zinc ion binding"/>
    <property type="evidence" value="ECO:0007669"/>
    <property type="project" value="InterPro"/>
</dbReference>
<dbReference type="Pfam" id="PF13602">
    <property type="entry name" value="ADH_zinc_N_2"/>
    <property type="match status" value="1"/>
</dbReference>
<comment type="caution">
    <text evidence="4">The sequence shown here is derived from an EMBL/GenBank/DDBJ whole genome shotgun (WGS) entry which is preliminary data.</text>
</comment>
<sequence>MEYKQVIINHHGGTEVLQLVENEVPEPGSGEVRVKILATVASFTDILIREGLYPGVPKPPFSPGYEIVGIVDKLGDGVSNLQLGQRVVALTIVGGYSEFICIAATELIQVPESVDAVAAVCLPLHYVTAYQMLHRIAAVKSSRPLQQRISLAGRMPTPQEFLERSNQRILIHGAAGGVGTALLQLGKLAGLEMYGTASQPKHELVSSLGGIPIDYKNEDFVQTIRTLTSDGVDVVFDPIGGGHLLNSYKTLRRGGRLISYGVSAALAVKQGRFLIAASTFALLPLLQIIPDNRQAVWYNIEALKKQHPNWFREDLTKLLNLLAQKQINPIIAERLPLAEVARAHLLLEKSAVSGKLILTCNDG</sequence>
<dbReference type="GO" id="GO:0070402">
    <property type="term" value="F:NADPH binding"/>
    <property type="evidence" value="ECO:0007669"/>
    <property type="project" value="TreeGrafter"/>
</dbReference>
<evidence type="ECO:0000256" key="1">
    <source>
        <dbReference type="ARBA" id="ARBA00022857"/>
    </source>
</evidence>
<dbReference type="CDD" id="cd08273">
    <property type="entry name" value="MDR8"/>
    <property type="match status" value="1"/>
</dbReference>
<accession>A0AAV3XJ10</accession>
<dbReference type="RefSeq" id="WP_226584804.1">
    <property type="nucleotide sequence ID" value="NZ_BLAY01000066.1"/>
</dbReference>
<dbReference type="SUPFAM" id="SSF50129">
    <property type="entry name" value="GroES-like"/>
    <property type="match status" value="1"/>
</dbReference>
<organism evidence="4 5">
    <name type="scientific">Microseira wollei NIES-4236</name>
    <dbReference type="NCBI Taxonomy" id="2530354"/>
    <lineage>
        <taxon>Bacteria</taxon>
        <taxon>Bacillati</taxon>
        <taxon>Cyanobacteriota</taxon>
        <taxon>Cyanophyceae</taxon>
        <taxon>Oscillatoriophycideae</taxon>
        <taxon>Aerosakkonematales</taxon>
        <taxon>Aerosakkonemataceae</taxon>
        <taxon>Microseira</taxon>
    </lineage>
</organism>
<dbReference type="EMBL" id="BLAY01000066">
    <property type="protein sequence ID" value="GET39447.1"/>
    <property type="molecule type" value="Genomic_DNA"/>
</dbReference>
<gene>
    <name evidence="4" type="ORF">MiSe_42160</name>
</gene>
<reference evidence="4" key="1">
    <citation type="submission" date="2019-10" db="EMBL/GenBank/DDBJ databases">
        <title>Draft genome sequece of Microseira wollei NIES-4236.</title>
        <authorList>
            <person name="Yamaguchi H."/>
            <person name="Suzuki S."/>
            <person name="Kawachi M."/>
        </authorList>
    </citation>
    <scope>NUCLEOTIDE SEQUENCE</scope>
    <source>
        <strain evidence="4">NIES-4236</strain>
    </source>
</reference>
<evidence type="ECO:0000256" key="2">
    <source>
        <dbReference type="ARBA" id="ARBA00023002"/>
    </source>
</evidence>
<dbReference type="PROSITE" id="PS01162">
    <property type="entry name" value="QOR_ZETA_CRYSTAL"/>
    <property type="match status" value="1"/>
</dbReference>
<feature type="domain" description="Enoyl reductase (ER)" evidence="3">
    <location>
        <begin position="12"/>
        <end position="358"/>
    </location>
</feature>
<dbReference type="GO" id="GO:0016651">
    <property type="term" value="F:oxidoreductase activity, acting on NAD(P)H"/>
    <property type="evidence" value="ECO:0007669"/>
    <property type="project" value="TreeGrafter"/>
</dbReference>
<dbReference type="InterPro" id="IPR002364">
    <property type="entry name" value="Quin_OxRdtase/zeta-crystal_CS"/>
</dbReference>
<dbReference type="Gene3D" id="3.40.50.720">
    <property type="entry name" value="NAD(P)-binding Rossmann-like Domain"/>
    <property type="match status" value="1"/>
</dbReference>
<evidence type="ECO:0000313" key="5">
    <source>
        <dbReference type="Proteomes" id="UP001050975"/>
    </source>
</evidence>
<dbReference type="AlphaFoldDB" id="A0AAV3XJ10"/>
<name>A0AAV3XJ10_9CYAN</name>